<dbReference type="AlphaFoldDB" id="A0A0F9UN39"/>
<evidence type="ECO:0000313" key="1">
    <source>
        <dbReference type="EMBL" id="KKN88917.1"/>
    </source>
</evidence>
<name>A0A0F9UN39_9ZZZZ</name>
<sequence>MSSLRDLEQDVFQFLSNLAHVRKVAVEATVSSRGKKRIKATTFVDSESRDNRNRVYQTEMHLMERHRSVEFDFSCTTLKDDHERTLGTTTTS</sequence>
<dbReference type="EMBL" id="LAZR01000125">
    <property type="protein sequence ID" value="KKN88917.1"/>
    <property type="molecule type" value="Genomic_DNA"/>
</dbReference>
<reference evidence="1" key="1">
    <citation type="journal article" date="2015" name="Nature">
        <title>Complex archaea that bridge the gap between prokaryotes and eukaryotes.</title>
        <authorList>
            <person name="Spang A."/>
            <person name="Saw J.H."/>
            <person name="Jorgensen S.L."/>
            <person name="Zaremba-Niedzwiedzka K."/>
            <person name="Martijn J."/>
            <person name="Lind A.E."/>
            <person name="van Eijk R."/>
            <person name="Schleper C."/>
            <person name="Guy L."/>
            <person name="Ettema T.J."/>
        </authorList>
    </citation>
    <scope>NUCLEOTIDE SEQUENCE</scope>
</reference>
<gene>
    <name evidence="1" type="ORF">LCGC14_0245240</name>
</gene>
<comment type="caution">
    <text evidence="1">The sequence shown here is derived from an EMBL/GenBank/DDBJ whole genome shotgun (WGS) entry which is preliminary data.</text>
</comment>
<proteinExistence type="predicted"/>
<organism evidence="1">
    <name type="scientific">marine sediment metagenome</name>
    <dbReference type="NCBI Taxonomy" id="412755"/>
    <lineage>
        <taxon>unclassified sequences</taxon>
        <taxon>metagenomes</taxon>
        <taxon>ecological metagenomes</taxon>
    </lineage>
</organism>
<protein>
    <submittedName>
        <fullName evidence="1">Uncharacterized protein</fullName>
    </submittedName>
</protein>
<accession>A0A0F9UN39</accession>